<name>A0A4Y4DAG6_KOCVA</name>
<reference evidence="6 7" key="1">
    <citation type="submission" date="2019-06" db="EMBL/GenBank/DDBJ databases">
        <title>Whole genome shotgun sequence of Kocuria varians NBRC 15358.</title>
        <authorList>
            <person name="Hosoyama A."/>
            <person name="Uohara A."/>
            <person name="Ohji S."/>
            <person name="Ichikawa N."/>
        </authorList>
    </citation>
    <scope>NUCLEOTIDE SEQUENCE [LARGE SCALE GENOMIC DNA]</scope>
    <source>
        <strain evidence="6 7">NBRC 15358</strain>
    </source>
</reference>
<dbReference type="InterPro" id="IPR014718">
    <property type="entry name" value="GH-type_carb-bd"/>
</dbReference>
<dbReference type="RefSeq" id="WP_068471162.1">
    <property type="nucleotide sequence ID" value="NZ_BJNW01000029.1"/>
</dbReference>
<evidence type="ECO:0000256" key="1">
    <source>
        <dbReference type="ARBA" id="ARBA00001096"/>
    </source>
</evidence>
<dbReference type="AlphaFoldDB" id="A0A4Y4DAG6"/>
<dbReference type="STRING" id="1272.GCA_900014985_02540"/>
<dbReference type="OrthoDB" id="9790727at2"/>
<dbReference type="InterPro" id="IPR008183">
    <property type="entry name" value="Aldose_1/G6P_1-epimerase"/>
</dbReference>
<dbReference type="EMBL" id="BJNW01000029">
    <property type="protein sequence ID" value="GED00278.1"/>
    <property type="molecule type" value="Genomic_DNA"/>
</dbReference>
<organism evidence="6 7">
    <name type="scientific">Kocuria varians</name>
    <name type="common">Micrococcus varians</name>
    <dbReference type="NCBI Taxonomy" id="1272"/>
    <lineage>
        <taxon>Bacteria</taxon>
        <taxon>Bacillati</taxon>
        <taxon>Actinomycetota</taxon>
        <taxon>Actinomycetes</taxon>
        <taxon>Micrococcales</taxon>
        <taxon>Micrococcaceae</taxon>
        <taxon>Kocuria</taxon>
    </lineage>
</organism>
<dbReference type="CDD" id="cd09020">
    <property type="entry name" value="D-hex-6-P-epi_like"/>
    <property type="match status" value="1"/>
</dbReference>
<evidence type="ECO:0000256" key="4">
    <source>
        <dbReference type="PIRNR" id="PIRNR016020"/>
    </source>
</evidence>
<dbReference type="EC" id="5.1.3.15" evidence="4"/>
<evidence type="ECO:0000313" key="7">
    <source>
        <dbReference type="Proteomes" id="UP000315730"/>
    </source>
</evidence>
<gene>
    <name evidence="6" type="ORF">KVA01_24320</name>
</gene>
<dbReference type="PIRSF" id="PIRSF016020">
    <property type="entry name" value="PHexose_mutarotase"/>
    <property type="match status" value="1"/>
</dbReference>
<proteinExistence type="inferred from homology"/>
<dbReference type="PANTHER" id="PTHR11122">
    <property type="entry name" value="APOSPORY-ASSOCIATED PROTEIN C-RELATED"/>
    <property type="match status" value="1"/>
</dbReference>
<comment type="catalytic activity">
    <reaction evidence="1">
        <text>alpha-D-glucose 6-phosphate = beta-D-glucose 6-phosphate</text>
        <dbReference type="Rhea" id="RHEA:16249"/>
        <dbReference type="ChEBI" id="CHEBI:58225"/>
        <dbReference type="ChEBI" id="CHEBI:58247"/>
        <dbReference type="EC" id="5.1.3.15"/>
    </reaction>
</comment>
<dbReference type="Pfam" id="PF01263">
    <property type="entry name" value="Aldose_epim"/>
    <property type="match status" value="1"/>
</dbReference>
<comment type="caution">
    <text evidence="6">The sequence shown here is derived from an EMBL/GenBank/DDBJ whole genome shotgun (WGS) entry which is preliminary data.</text>
</comment>
<accession>A0A4Y4DAG6</accession>
<evidence type="ECO:0000256" key="3">
    <source>
        <dbReference type="ARBA" id="ARBA00023235"/>
    </source>
</evidence>
<dbReference type="GO" id="GO:0030246">
    <property type="term" value="F:carbohydrate binding"/>
    <property type="evidence" value="ECO:0007669"/>
    <property type="project" value="UniProtKB-UniRule"/>
</dbReference>
<dbReference type="GO" id="GO:0047938">
    <property type="term" value="F:glucose-6-phosphate 1-epimerase activity"/>
    <property type="evidence" value="ECO:0007669"/>
    <property type="project" value="UniProtKB-UniRule"/>
</dbReference>
<dbReference type="Proteomes" id="UP000315730">
    <property type="component" value="Unassembled WGS sequence"/>
</dbReference>
<keyword evidence="3 4" id="KW-0413">Isomerase</keyword>
<feature type="active site" evidence="5">
    <location>
        <position position="253"/>
    </location>
</feature>
<dbReference type="GO" id="GO:0005975">
    <property type="term" value="P:carbohydrate metabolic process"/>
    <property type="evidence" value="ECO:0007669"/>
    <property type="project" value="InterPro"/>
</dbReference>
<dbReference type="PANTHER" id="PTHR11122:SF13">
    <property type="entry name" value="GLUCOSE-6-PHOSPHATE 1-EPIMERASE"/>
    <property type="match status" value="1"/>
</dbReference>
<feature type="active site" evidence="5">
    <location>
        <position position="152"/>
    </location>
</feature>
<evidence type="ECO:0000256" key="5">
    <source>
        <dbReference type="PIRSR" id="PIRSR016020-1"/>
    </source>
</evidence>
<dbReference type="Gene3D" id="2.70.98.10">
    <property type="match status" value="1"/>
</dbReference>
<comment type="similarity">
    <text evidence="2 4">Belongs to the glucose-6-phosphate 1-epimerase family.</text>
</comment>
<protein>
    <recommendedName>
        <fullName evidence="4">Putative glucose-6-phosphate 1-epimerase</fullName>
        <ecNumber evidence="4">5.1.3.15</ecNumber>
    </recommendedName>
</protein>
<keyword evidence="7" id="KW-1185">Reference proteome</keyword>
<sequence>MTRLPEPLTLTGAHGTGSVLSYGAHAMSWTPEGGEPVLWVSSRASTETGRAIRGGVPVCFPWFGPGRTGDMTPAHGFARITGWRLEEEGEDADGNAFASFALAPEDVPEELRESFPHEFAAQLRMSVGSALRLKLTVTNTGQETFDYEEALHTYLSVGDVTRVRVRGLDGVSFHNKVTKEQRTQVGDLEITGETDAVFAHRGEVRVSDPALGRTLVISKEGSDSTVVWNPWEDKAVGMSDFADHEWREMLCVEAGNVMGSPVRLAAGESHTIAQQIEVEDLSGDDAAGA</sequence>
<dbReference type="SUPFAM" id="SSF74650">
    <property type="entry name" value="Galactose mutarotase-like"/>
    <property type="match status" value="1"/>
</dbReference>
<evidence type="ECO:0000256" key="2">
    <source>
        <dbReference type="ARBA" id="ARBA00005866"/>
    </source>
</evidence>
<evidence type="ECO:0000313" key="6">
    <source>
        <dbReference type="EMBL" id="GED00278.1"/>
    </source>
</evidence>
<dbReference type="InterPro" id="IPR011013">
    <property type="entry name" value="Gal_mutarotase_sf_dom"/>
</dbReference>
<dbReference type="InterPro" id="IPR025532">
    <property type="entry name" value="G6P_1-epimerase"/>
</dbReference>